<feature type="transmembrane region" description="Helical" evidence="8">
    <location>
        <begin position="28"/>
        <end position="53"/>
    </location>
</feature>
<dbReference type="GO" id="GO:0004673">
    <property type="term" value="F:protein histidine kinase activity"/>
    <property type="evidence" value="ECO:0007669"/>
    <property type="project" value="UniProtKB-EC"/>
</dbReference>
<dbReference type="PANTHER" id="PTHR42878">
    <property type="entry name" value="TWO-COMPONENT HISTIDINE KINASE"/>
    <property type="match status" value="1"/>
</dbReference>
<dbReference type="SMART" id="SM00387">
    <property type="entry name" value="HATPase_c"/>
    <property type="match status" value="1"/>
</dbReference>
<evidence type="ECO:0000256" key="3">
    <source>
        <dbReference type="ARBA" id="ARBA00022679"/>
    </source>
</evidence>
<dbReference type="GO" id="GO:0005524">
    <property type="term" value="F:ATP binding"/>
    <property type="evidence" value="ECO:0007669"/>
    <property type="project" value="UniProtKB-KW"/>
</dbReference>
<dbReference type="InterPro" id="IPR014265">
    <property type="entry name" value="XrtA/PrsK"/>
</dbReference>
<dbReference type="InterPro" id="IPR003594">
    <property type="entry name" value="HATPase_dom"/>
</dbReference>
<keyword evidence="8" id="KW-0812">Transmembrane</keyword>
<evidence type="ECO:0000256" key="4">
    <source>
        <dbReference type="ARBA" id="ARBA00022741"/>
    </source>
</evidence>
<dbReference type="Gene3D" id="3.30.450.40">
    <property type="match status" value="1"/>
</dbReference>
<dbReference type="EC" id="2.7.13.3" evidence="2"/>
<dbReference type="GO" id="GO:0030295">
    <property type="term" value="F:protein kinase activator activity"/>
    <property type="evidence" value="ECO:0007669"/>
    <property type="project" value="TreeGrafter"/>
</dbReference>
<dbReference type="InterPro" id="IPR005467">
    <property type="entry name" value="His_kinase_dom"/>
</dbReference>
<dbReference type="PROSITE" id="PS50109">
    <property type="entry name" value="HIS_KIN"/>
    <property type="match status" value="1"/>
</dbReference>
<dbReference type="InterPro" id="IPR050351">
    <property type="entry name" value="BphY/WalK/GraS-like"/>
</dbReference>
<accession>A0A1I6LB05</accession>
<reference evidence="10 11" key="1">
    <citation type="submission" date="2016-10" db="EMBL/GenBank/DDBJ databases">
        <authorList>
            <person name="de Groot N.N."/>
        </authorList>
    </citation>
    <scope>NUCLEOTIDE SEQUENCE [LARGE SCALE GENOMIC DNA]</scope>
    <source>
        <strain evidence="10 11">S5-249</strain>
    </source>
</reference>
<sequence>MSGAARWSPSLVEARGQRPGRVRLSRHALLQSLVLLAFAGSLVAMILLGSWLPRLPDDVLRTVAVSIVCAISAAVIALLPSSRTRALAKVMLAKHLFAHRYDYREEWLRFVAALGRTGADAAPLGTRVAQAIADIVGSPAALLLVAREEGELRIATEWRWPDALAAGAGLPLADHLRATGRVLAFDRLRAGEWPEEYVLVPEWMLAEEALWAGVPLLHGDRLEGLLLLHRPVIDRALDWEDFDLLRLAGQQAAGHLAEARVQEALAEARRFDEFNRRFAFIMHDVKNLVSQLALLARNAERHADNPAFRADMIETLNGSATRLNDMLARLDQHHRPRAEERRAFSLGRAACAAALAKRAQHPIEVAADPCLGALGDVRRLEQALEHLIQNAIEASPAGVPVIVATERRGDAAAVIIADRGCGMDAEFVAHRLFRPFASTKPAGFGIGAYEVRALIRAMGGRLEVESAPGRGTRFTVLLPSAELDGEARQPALAAAR</sequence>
<evidence type="ECO:0000256" key="1">
    <source>
        <dbReference type="ARBA" id="ARBA00000085"/>
    </source>
</evidence>
<dbReference type="GO" id="GO:0000156">
    <property type="term" value="F:phosphorelay response regulator activity"/>
    <property type="evidence" value="ECO:0007669"/>
    <property type="project" value="TreeGrafter"/>
</dbReference>
<dbReference type="STRING" id="1166337.SAMN05192580_2529"/>
<dbReference type="Proteomes" id="UP000198824">
    <property type="component" value="Unassembled WGS sequence"/>
</dbReference>
<evidence type="ECO:0000256" key="2">
    <source>
        <dbReference type="ARBA" id="ARBA00012438"/>
    </source>
</evidence>
<dbReference type="PANTHER" id="PTHR42878:SF7">
    <property type="entry name" value="SENSOR HISTIDINE KINASE GLRK"/>
    <property type="match status" value="1"/>
</dbReference>
<keyword evidence="5 10" id="KW-0418">Kinase</keyword>
<feature type="transmembrane region" description="Helical" evidence="8">
    <location>
        <begin position="59"/>
        <end position="79"/>
    </location>
</feature>
<dbReference type="SUPFAM" id="SSF55874">
    <property type="entry name" value="ATPase domain of HSP90 chaperone/DNA topoisomerase II/histidine kinase"/>
    <property type="match status" value="1"/>
</dbReference>
<keyword evidence="3" id="KW-0808">Transferase</keyword>
<dbReference type="Pfam" id="PF02518">
    <property type="entry name" value="HATPase_c"/>
    <property type="match status" value="1"/>
</dbReference>
<evidence type="ECO:0000256" key="6">
    <source>
        <dbReference type="ARBA" id="ARBA00022840"/>
    </source>
</evidence>
<protein>
    <recommendedName>
        <fullName evidence="2">histidine kinase</fullName>
        <ecNumber evidence="2">2.7.13.3</ecNumber>
    </recommendedName>
</protein>
<organism evidence="10 11">
    <name type="scientific">Sphingomonas jatrophae</name>
    <dbReference type="NCBI Taxonomy" id="1166337"/>
    <lineage>
        <taxon>Bacteria</taxon>
        <taxon>Pseudomonadati</taxon>
        <taxon>Pseudomonadota</taxon>
        <taxon>Alphaproteobacteria</taxon>
        <taxon>Sphingomonadales</taxon>
        <taxon>Sphingomonadaceae</taxon>
        <taxon>Sphingomonas</taxon>
    </lineage>
</organism>
<keyword evidence="7" id="KW-0902">Two-component regulatory system</keyword>
<dbReference type="OrthoDB" id="9785691at2"/>
<evidence type="ECO:0000259" key="9">
    <source>
        <dbReference type="PROSITE" id="PS50109"/>
    </source>
</evidence>
<dbReference type="Gene3D" id="3.30.565.10">
    <property type="entry name" value="Histidine kinase-like ATPase, C-terminal domain"/>
    <property type="match status" value="1"/>
</dbReference>
<evidence type="ECO:0000256" key="5">
    <source>
        <dbReference type="ARBA" id="ARBA00022777"/>
    </source>
</evidence>
<dbReference type="InterPro" id="IPR029016">
    <property type="entry name" value="GAF-like_dom_sf"/>
</dbReference>
<proteinExistence type="predicted"/>
<comment type="catalytic activity">
    <reaction evidence="1">
        <text>ATP + protein L-histidine = ADP + protein N-phospho-L-histidine.</text>
        <dbReference type="EC" id="2.7.13.3"/>
    </reaction>
</comment>
<dbReference type="AlphaFoldDB" id="A0A1I6LB05"/>
<keyword evidence="11" id="KW-1185">Reference proteome</keyword>
<keyword evidence="4" id="KW-0547">Nucleotide-binding</keyword>
<dbReference type="InterPro" id="IPR004358">
    <property type="entry name" value="Sig_transdc_His_kin-like_C"/>
</dbReference>
<evidence type="ECO:0000256" key="8">
    <source>
        <dbReference type="SAM" id="Phobius"/>
    </source>
</evidence>
<dbReference type="GO" id="GO:0007234">
    <property type="term" value="P:osmosensory signaling via phosphorelay pathway"/>
    <property type="evidence" value="ECO:0007669"/>
    <property type="project" value="TreeGrafter"/>
</dbReference>
<dbReference type="RefSeq" id="WP_093315043.1">
    <property type="nucleotide sequence ID" value="NZ_FOZG01000002.1"/>
</dbReference>
<dbReference type="NCBIfam" id="TIGR02916">
    <property type="entry name" value="PEP_his_kin"/>
    <property type="match status" value="1"/>
</dbReference>
<dbReference type="SUPFAM" id="SSF55781">
    <property type="entry name" value="GAF domain-like"/>
    <property type="match status" value="1"/>
</dbReference>
<dbReference type="InterPro" id="IPR036890">
    <property type="entry name" value="HATPase_C_sf"/>
</dbReference>
<name>A0A1I6LB05_9SPHN</name>
<dbReference type="EMBL" id="FOZG01000002">
    <property type="protein sequence ID" value="SFS00666.1"/>
    <property type="molecule type" value="Genomic_DNA"/>
</dbReference>
<evidence type="ECO:0000313" key="11">
    <source>
        <dbReference type="Proteomes" id="UP000198824"/>
    </source>
</evidence>
<dbReference type="PRINTS" id="PR00344">
    <property type="entry name" value="BCTRLSENSOR"/>
</dbReference>
<evidence type="ECO:0000256" key="7">
    <source>
        <dbReference type="ARBA" id="ARBA00023012"/>
    </source>
</evidence>
<gene>
    <name evidence="10" type="ORF">SAMN05192580_2529</name>
</gene>
<keyword evidence="8" id="KW-1133">Transmembrane helix</keyword>
<evidence type="ECO:0000313" key="10">
    <source>
        <dbReference type="EMBL" id="SFS00666.1"/>
    </source>
</evidence>
<keyword evidence="6" id="KW-0067">ATP-binding</keyword>
<feature type="domain" description="Histidine kinase" evidence="9">
    <location>
        <begin position="280"/>
        <end position="482"/>
    </location>
</feature>
<keyword evidence="8" id="KW-0472">Membrane</keyword>